<dbReference type="GO" id="GO:0005975">
    <property type="term" value="P:carbohydrate metabolic process"/>
    <property type="evidence" value="ECO:0007669"/>
    <property type="project" value="InterPro"/>
</dbReference>
<dbReference type="EMBL" id="CP155447">
    <property type="protein sequence ID" value="XBH06486.1"/>
    <property type="molecule type" value="Genomic_DNA"/>
</dbReference>
<gene>
    <name evidence="4" type="ORF">V5E97_10735</name>
</gene>
<dbReference type="CDD" id="cd10797">
    <property type="entry name" value="GH57N_APU_like_1"/>
    <property type="match status" value="1"/>
</dbReference>
<dbReference type="InterPro" id="IPR004300">
    <property type="entry name" value="Glyco_hydro_57_N"/>
</dbReference>
<proteinExistence type="inferred from homology"/>
<reference evidence="4" key="1">
    <citation type="submission" date="2024-05" db="EMBL/GenBank/DDBJ databases">
        <title>Planctomycetes of the genus Singulisphaera possess chitinolytic capabilities.</title>
        <authorList>
            <person name="Ivanova A."/>
        </authorList>
    </citation>
    <scope>NUCLEOTIDE SEQUENCE</scope>
    <source>
        <strain evidence="4">Ch08T</strain>
    </source>
</reference>
<dbReference type="GO" id="GO:0003824">
    <property type="term" value="F:catalytic activity"/>
    <property type="evidence" value="ECO:0007669"/>
    <property type="project" value="InterPro"/>
</dbReference>
<dbReference type="AlphaFoldDB" id="A0AAU7CMM2"/>
<sequence length="806" mass="92515">MSSPRYLCIHGHFYQPPRENPWLDVVEVQDSAQPDHDWNERITRECYGPNTRSRLLDDQGRILNLSNNYARMSFNFGPTLLSWLKTSAPDVLAGIIEADRLSRERRGGHGNALAQVYNHIILPLASAHDKRTQVLWGIADFQHYYGHKPEGMWLAETAADIASLEALADAGIRFTVLAPHQAKRWRPIGKQDWSEIPGGIDPSRAYTIRLPSGKSLAIFFYDGSVSRQVAFERLLDSGEKFLDRLLRGFDDTRRHPQLMHIATDGESYGHHHPHGDMALAYVLDRLSHDPNIRLTNYGEFLELHPPEWEVEIHDKSAWSCAHGVERWNSDCGCRTRGDWHQKWRGPLRKAFDQLREQIDHLFATRGRECFPDPWAARDAYIEVILDRSPRTVRHFLKEQGHPDLDDTQIRDALRLLEMQRDGMLMYTSCGWFFDEISGIEATQCLHYAARAMHMAKHFHRDFEGKFAQALKPALSNVPQFKTGRGVWDQIIRPAVVDLDRVLAHYAVSLIFPPRETNTRLYSFNLDVLDQEVRGRGASHLAVGRLRVRSDQTWDEAETAFVVIHYGGLDFHTVLRHTDSVKEYENFKLRLINVYKTGSMADVTTLVAREFEGKVRRLDDLFVDEQRRIIGIVLQDRIEDYQRTFERLSSLDDDVLNRLGQMHYPIPKPLHEAASSYFDLQLKQELSELQPDGSLARIQGIYERGRTWGYQPERGPLEQTISQALKRLLRGLAPDADLTAIVAHAALLLDAATFLKLSPDLWQVQNQLLDVYVQLSDSEAMNPSLQNVFASLAVKLNMSQHLLGWRP</sequence>
<comment type="similarity">
    <text evidence="1">Belongs to the glycosyl hydrolase 57 family.</text>
</comment>
<feature type="domain" description="Glycoside hydrolase family 57 N-terminal" evidence="3">
    <location>
        <begin position="21"/>
        <end position="310"/>
    </location>
</feature>
<name>A0AAU7CMM2_9BACT</name>
<dbReference type="SUPFAM" id="SSF88713">
    <property type="entry name" value="Glycoside hydrolase/deacetylase"/>
    <property type="match status" value="1"/>
</dbReference>
<dbReference type="PANTHER" id="PTHR36306">
    <property type="entry name" value="ALPHA-AMYLASE-RELATED-RELATED"/>
    <property type="match status" value="1"/>
</dbReference>
<dbReference type="InterPro" id="IPR021923">
    <property type="entry name" value="DUF3536"/>
</dbReference>
<organism evidence="4">
    <name type="scientific">Singulisphaera sp. Ch08</name>
    <dbReference type="NCBI Taxonomy" id="3120278"/>
    <lineage>
        <taxon>Bacteria</taxon>
        <taxon>Pseudomonadati</taxon>
        <taxon>Planctomycetota</taxon>
        <taxon>Planctomycetia</taxon>
        <taxon>Isosphaerales</taxon>
        <taxon>Isosphaeraceae</taxon>
        <taxon>Singulisphaera</taxon>
    </lineage>
</organism>
<evidence type="ECO:0000256" key="1">
    <source>
        <dbReference type="ARBA" id="ARBA00006821"/>
    </source>
</evidence>
<protein>
    <submittedName>
        <fullName evidence="4">DUF3536 domain-containing protein</fullName>
    </submittedName>
</protein>
<evidence type="ECO:0000313" key="4">
    <source>
        <dbReference type="EMBL" id="XBH06486.1"/>
    </source>
</evidence>
<dbReference type="InterPro" id="IPR011330">
    <property type="entry name" value="Glyco_hydro/deAcase_b/a-brl"/>
</dbReference>
<accession>A0AAU7CMM2</accession>
<dbReference type="InterPro" id="IPR052046">
    <property type="entry name" value="GH57_Enzymes"/>
</dbReference>
<dbReference type="Pfam" id="PF12055">
    <property type="entry name" value="DUF3536"/>
    <property type="match status" value="1"/>
</dbReference>
<dbReference type="Pfam" id="PF03065">
    <property type="entry name" value="Glyco_hydro_57"/>
    <property type="match status" value="1"/>
</dbReference>
<keyword evidence="2" id="KW-0119">Carbohydrate metabolism</keyword>
<evidence type="ECO:0000256" key="2">
    <source>
        <dbReference type="ARBA" id="ARBA00023277"/>
    </source>
</evidence>
<dbReference type="Gene3D" id="3.20.110.20">
    <property type="match status" value="1"/>
</dbReference>
<dbReference type="PANTHER" id="PTHR36306:SF3">
    <property type="entry name" value="GLYCOSIDE HYDROLASE FAMILY 57"/>
    <property type="match status" value="1"/>
</dbReference>
<dbReference type="RefSeq" id="WP_406699336.1">
    <property type="nucleotide sequence ID" value="NZ_CP155447.1"/>
</dbReference>
<evidence type="ECO:0000259" key="3">
    <source>
        <dbReference type="Pfam" id="PF03065"/>
    </source>
</evidence>